<feature type="chain" id="PRO_5026713939" evidence="5">
    <location>
        <begin position="24"/>
        <end position="189"/>
    </location>
</feature>
<organism evidence="7">
    <name type="scientific">Phytobacter massiliensis</name>
    <dbReference type="NCBI Taxonomy" id="1485952"/>
    <lineage>
        <taxon>Bacteria</taxon>
        <taxon>Pseudomonadati</taxon>
        <taxon>Pseudomonadota</taxon>
        <taxon>Gammaproteobacteria</taxon>
        <taxon>Enterobacterales</taxon>
        <taxon>Enterobacteriaceae</taxon>
        <taxon>Phytobacter</taxon>
    </lineage>
</organism>
<keyword evidence="4" id="KW-0281">Fimbrium</keyword>
<comment type="similarity">
    <text evidence="2">Belongs to the fimbrial protein family.</text>
</comment>
<name>A0A6N2ZPA1_9ENTR</name>
<dbReference type="PANTHER" id="PTHR33420:SF12">
    <property type="entry name" value="FIMBRIN-LIKE PROTEIN FIMI-RELATED"/>
    <property type="match status" value="1"/>
</dbReference>
<dbReference type="InterPro" id="IPR000259">
    <property type="entry name" value="Adhesion_dom_fimbrial"/>
</dbReference>
<evidence type="ECO:0000256" key="5">
    <source>
        <dbReference type="SAM" id="SignalP"/>
    </source>
</evidence>
<feature type="signal peptide" evidence="5">
    <location>
        <begin position="1"/>
        <end position="23"/>
    </location>
</feature>
<proteinExistence type="inferred from homology"/>
<dbReference type="InterPro" id="IPR050263">
    <property type="entry name" value="Bact_Fimbrial_Adh_Pro"/>
</dbReference>
<dbReference type="FunFam" id="2.60.40.1090:FF:000001">
    <property type="entry name" value="Type-1 fimbrial major subunit"/>
    <property type="match status" value="1"/>
</dbReference>
<dbReference type="Pfam" id="PF00419">
    <property type="entry name" value="Fimbrial"/>
    <property type="match status" value="1"/>
</dbReference>
<dbReference type="RefSeq" id="WP_044184883.1">
    <property type="nucleotide sequence ID" value="NZ_CABKSF010000005.1"/>
</dbReference>
<dbReference type="Gene3D" id="2.60.40.1090">
    <property type="entry name" value="Fimbrial-type adhesion domain"/>
    <property type="match status" value="1"/>
</dbReference>
<keyword evidence="3 5" id="KW-0732">Signal</keyword>
<dbReference type="GO" id="GO:0043709">
    <property type="term" value="P:cell adhesion involved in single-species biofilm formation"/>
    <property type="evidence" value="ECO:0007669"/>
    <property type="project" value="TreeGrafter"/>
</dbReference>
<dbReference type="PANTHER" id="PTHR33420">
    <property type="entry name" value="FIMBRIAL SUBUNIT ELFA-RELATED"/>
    <property type="match status" value="1"/>
</dbReference>
<dbReference type="EMBL" id="CACRTZ010000004">
    <property type="protein sequence ID" value="VYT81329.1"/>
    <property type="molecule type" value="Genomic_DNA"/>
</dbReference>
<dbReference type="InterPro" id="IPR036937">
    <property type="entry name" value="Adhesion_dom_fimbrial_sf"/>
</dbReference>
<evidence type="ECO:0000256" key="4">
    <source>
        <dbReference type="ARBA" id="ARBA00023263"/>
    </source>
</evidence>
<evidence type="ECO:0000256" key="3">
    <source>
        <dbReference type="ARBA" id="ARBA00022729"/>
    </source>
</evidence>
<accession>A0A6N2ZPA1</accession>
<gene>
    <name evidence="7" type="primary">fimA_3</name>
    <name evidence="7" type="ORF">EMLFYP7_00678</name>
</gene>
<evidence type="ECO:0000313" key="7">
    <source>
        <dbReference type="EMBL" id="VYT81329.1"/>
    </source>
</evidence>
<protein>
    <submittedName>
        <fullName evidence="7">Type-1 fimbrial protein, A chain</fullName>
    </submittedName>
</protein>
<feature type="domain" description="Fimbrial-type adhesion" evidence="6">
    <location>
        <begin position="39"/>
        <end position="188"/>
    </location>
</feature>
<evidence type="ECO:0000259" key="6">
    <source>
        <dbReference type="Pfam" id="PF00419"/>
    </source>
</evidence>
<comment type="subcellular location">
    <subcellularLocation>
        <location evidence="1">Fimbrium</location>
    </subcellularLocation>
</comment>
<evidence type="ECO:0000256" key="2">
    <source>
        <dbReference type="ARBA" id="ARBA00006671"/>
    </source>
</evidence>
<sequence length="189" mass="19260">MKLNKIAATVFATMALMAGAAHAEDTTTTTTTTVNGGTIHFTGELVNAACSVSTKSSDQTVELGQYRTADFPTVGSVSATKGFEIVLNDCDPEVSKTASVAFSGQTDGTSPDLLAIASADNGSTASGVAIEILDTTSKALSPNGAVYSTAQALIDGTNTLHFSAHYKSTSATVTAGQANADATFIMKYE</sequence>
<dbReference type="InterPro" id="IPR008966">
    <property type="entry name" value="Adhesion_dom_sf"/>
</dbReference>
<reference evidence="7" key="1">
    <citation type="submission" date="2019-11" db="EMBL/GenBank/DDBJ databases">
        <authorList>
            <person name="Feng L."/>
        </authorList>
    </citation>
    <scope>NUCLEOTIDE SEQUENCE</scope>
    <source>
        <strain evidence="7">EMassiliensisLFYP7</strain>
    </source>
</reference>
<dbReference type="GO" id="GO:0009289">
    <property type="term" value="C:pilus"/>
    <property type="evidence" value="ECO:0007669"/>
    <property type="project" value="UniProtKB-SubCell"/>
</dbReference>
<dbReference type="AlphaFoldDB" id="A0A6N2ZPA1"/>
<evidence type="ECO:0000256" key="1">
    <source>
        <dbReference type="ARBA" id="ARBA00004561"/>
    </source>
</evidence>
<dbReference type="NCBIfam" id="NF011741">
    <property type="entry name" value="PRK15194.1"/>
    <property type="match status" value="1"/>
</dbReference>
<dbReference type="OrthoDB" id="6522787at2"/>
<dbReference type="SUPFAM" id="SSF49401">
    <property type="entry name" value="Bacterial adhesins"/>
    <property type="match status" value="1"/>
</dbReference>